<feature type="compositionally biased region" description="Basic residues" evidence="3">
    <location>
        <begin position="1"/>
        <end position="10"/>
    </location>
</feature>
<feature type="compositionally biased region" description="Acidic residues" evidence="3">
    <location>
        <begin position="54"/>
        <end position="75"/>
    </location>
</feature>
<sequence>MGKKCWPFRKTKNDHEDSGSRSGKKPRVGRYVRIELARRLSNENKPVTWPDATCLEEAEEEENDDEDADGDEDEQAERADYGHDDCGQAWDPETQPPNITEEESIAMALANSELDDLNELAMWDGLAIQLRESALVQGRSATPPATPTRSSDGAPAAPPAWDPRPPSPQPPGDGLAAVAAACPSSSTACVPASIIDVIITTMASTNSWTLELESRVSAPRKFRATVMDWHTLAPKLAPHIVDSAHHVEGDGGTGSVRHYNCSSAMPFNVMKKKVEYLDVDNCECKYTIECDGVETSTWHIKMRPTANGGSVAKVECTSKGVEGKDMMLKAKESATEMFKTVEAYLIANPNAYN</sequence>
<dbReference type="GO" id="GO:0005737">
    <property type="term" value="C:cytoplasm"/>
    <property type="evidence" value="ECO:0007669"/>
    <property type="project" value="TreeGrafter"/>
</dbReference>
<reference evidence="5" key="1">
    <citation type="submission" date="2023-07" db="EMBL/GenBank/DDBJ databases">
        <title>A chromosome-level genome assembly of Lolium multiflorum.</title>
        <authorList>
            <person name="Chen Y."/>
            <person name="Copetti D."/>
            <person name="Kolliker R."/>
            <person name="Studer B."/>
        </authorList>
    </citation>
    <scope>NUCLEOTIDE SEQUENCE</scope>
    <source>
        <strain evidence="5">02402/16</strain>
        <tissue evidence="5">Leaf</tissue>
    </source>
</reference>
<dbReference type="PANTHER" id="PTHR31213:SF201">
    <property type="entry name" value="OS03G0300400 PROTEIN"/>
    <property type="match status" value="1"/>
</dbReference>
<dbReference type="InterPro" id="IPR024949">
    <property type="entry name" value="Bet_v_I_allergen"/>
</dbReference>
<organism evidence="5 6">
    <name type="scientific">Lolium multiflorum</name>
    <name type="common">Italian ryegrass</name>
    <name type="synonym">Lolium perenne subsp. multiflorum</name>
    <dbReference type="NCBI Taxonomy" id="4521"/>
    <lineage>
        <taxon>Eukaryota</taxon>
        <taxon>Viridiplantae</taxon>
        <taxon>Streptophyta</taxon>
        <taxon>Embryophyta</taxon>
        <taxon>Tracheophyta</taxon>
        <taxon>Spermatophyta</taxon>
        <taxon>Magnoliopsida</taxon>
        <taxon>Liliopsida</taxon>
        <taxon>Poales</taxon>
        <taxon>Poaceae</taxon>
        <taxon>BOP clade</taxon>
        <taxon>Pooideae</taxon>
        <taxon>Poodae</taxon>
        <taxon>Poeae</taxon>
        <taxon>Poeae Chloroplast Group 2 (Poeae type)</taxon>
        <taxon>Loliodinae</taxon>
        <taxon>Loliinae</taxon>
        <taxon>Lolium</taxon>
    </lineage>
</organism>
<accession>A0AAD8R3S3</accession>
<proteinExistence type="inferred from homology"/>
<dbReference type="Pfam" id="PF00407">
    <property type="entry name" value="Bet_v_1"/>
    <property type="match status" value="1"/>
</dbReference>
<dbReference type="GO" id="GO:0009738">
    <property type="term" value="P:abscisic acid-activated signaling pathway"/>
    <property type="evidence" value="ECO:0007669"/>
    <property type="project" value="InterPro"/>
</dbReference>
<feature type="domain" description="Bet v I/Major latex protein" evidence="4">
    <location>
        <begin position="206"/>
        <end position="347"/>
    </location>
</feature>
<dbReference type="AlphaFoldDB" id="A0AAD8R3S3"/>
<dbReference type="PANTHER" id="PTHR31213">
    <property type="entry name" value="OS08G0374000 PROTEIN-RELATED"/>
    <property type="match status" value="1"/>
</dbReference>
<feature type="region of interest" description="Disordered" evidence="3">
    <location>
        <begin position="137"/>
        <end position="176"/>
    </location>
</feature>
<dbReference type="GO" id="GO:0006952">
    <property type="term" value="P:defense response"/>
    <property type="evidence" value="ECO:0007669"/>
    <property type="project" value="InterPro"/>
</dbReference>
<dbReference type="InterPro" id="IPR000916">
    <property type="entry name" value="Bet_v_I/MLP"/>
</dbReference>
<dbReference type="InterPro" id="IPR050279">
    <property type="entry name" value="Plant_def-hormone_signal"/>
</dbReference>
<feature type="compositionally biased region" description="Pro residues" evidence="3">
    <location>
        <begin position="156"/>
        <end position="171"/>
    </location>
</feature>
<dbReference type="GO" id="GO:0010427">
    <property type="term" value="F:abscisic acid binding"/>
    <property type="evidence" value="ECO:0007669"/>
    <property type="project" value="InterPro"/>
</dbReference>
<protein>
    <recommendedName>
        <fullName evidence="4">Bet v I/Major latex protein domain-containing protein</fullName>
    </recommendedName>
</protein>
<evidence type="ECO:0000256" key="1">
    <source>
        <dbReference type="ARBA" id="ARBA00004123"/>
    </source>
</evidence>
<dbReference type="GO" id="GO:0005634">
    <property type="term" value="C:nucleus"/>
    <property type="evidence" value="ECO:0007669"/>
    <property type="project" value="UniProtKB-SubCell"/>
</dbReference>
<comment type="caution">
    <text evidence="5">The sequence shown here is derived from an EMBL/GenBank/DDBJ whole genome shotgun (WGS) entry which is preliminary data.</text>
</comment>
<comment type="subcellular location">
    <subcellularLocation>
        <location evidence="1">Nucleus</location>
    </subcellularLocation>
</comment>
<dbReference type="FunFam" id="3.30.530.20:FF:000007">
    <property type="entry name" value="Major pollen allergen Bet v 1-A"/>
    <property type="match status" value="1"/>
</dbReference>
<comment type="similarity">
    <text evidence="2">Belongs to the BetVI family.</text>
</comment>
<feature type="region of interest" description="Disordered" evidence="3">
    <location>
        <begin position="42"/>
        <end position="97"/>
    </location>
</feature>
<feature type="compositionally biased region" description="Basic and acidic residues" evidence="3">
    <location>
        <begin position="76"/>
        <end position="86"/>
    </location>
</feature>
<feature type="region of interest" description="Disordered" evidence="3">
    <location>
        <begin position="1"/>
        <end position="28"/>
    </location>
</feature>
<dbReference type="EMBL" id="JAUUTY010000006">
    <property type="protein sequence ID" value="KAK1613541.1"/>
    <property type="molecule type" value="Genomic_DNA"/>
</dbReference>
<dbReference type="Proteomes" id="UP001231189">
    <property type="component" value="Unassembled WGS sequence"/>
</dbReference>
<keyword evidence="6" id="KW-1185">Reference proteome</keyword>
<dbReference type="GO" id="GO:0038023">
    <property type="term" value="F:signaling receptor activity"/>
    <property type="evidence" value="ECO:0007669"/>
    <property type="project" value="InterPro"/>
</dbReference>
<gene>
    <name evidence="5" type="ORF">QYE76_019058</name>
</gene>
<name>A0AAD8R3S3_LOLMU</name>
<dbReference type="Gene3D" id="3.30.530.20">
    <property type="match status" value="1"/>
</dbReference>
<evidence type="ECO:0000256" key="3">
    <source>
        <dbReference type="SAM" id="MobiDB-lite"/>
    </source>
</evidence>
<evidence type="ECO:0000256" key="2">
    <source>
        <dbReference type="ARBA" id="ARBA00009744"/>
    </source>
</evidence>
<dbReference type="SUPFAM" id="SSF55961">
    <property type="entry name" value="Bet v1-like"/>
    <property type="match status" value="1"/>
</dbReference>
<dbReference type="PRINTS" id="PR00634">
    <property type="entry name" value="BETALLERGEN"/>
</dbReference>
<evidence type="ECO:0000313" key="6">
    <source>
        <dbReference type="Proteomes" id="UP001231189"/>
    </source>
</evidence>
<evidence type="ECO:0000259" key="4">
    <source>
        <dbReference type="Pfam" id="PF00407"/>
    </source>
</evidence>
<dbReference type="CDD" id="cd07816">
    <property type="entry name" value="Bet_v1-like"/>
    <property type="match status" value="1"/>
</dbReference>
<dbReference type="GO" id="GO:0004864">
    <property type="term" value="F:protein phosphatase inhibitor activity"/>
    <property type="evidence" value="ECO:0007669"/>
    <property type="project" value="InterPro"/>
</dbReference>
<dbReference type="InterPro" id="IPR023393">
    <property type="entry name" value="START-like_dom_sf"/>
</dbReference>
<evidence type="ECO:0000313" key="5">
    <source>
        <dbReference type="EMBL" id="KAK1613541.1"/>
    </source>
</evidence>